<dbReference type="KEGG" id="lgo:JCM16774_0977"/>
<dbReference type="NCBIfam" id="TIGR00372">
    <property type="entry name" value="cas4"/>
    <property type="match status" value="1"/>
</dbReference>
<dbReference type="GO" id="GO:0051536">
    <property type="term" value="F:iron-sulfur cluster binding"/>
    <property type="evidence" value="ECO:0007669"/>
    <property type="project" value="UniProtKB-KW"/>
</dbReference>
<evidence type="ECO:0000256" key="6">
    <source>
        <dbReference type="ARBA" id="ARBA00023014"/>
    </source>
</evidence>
<evidence type="ECO:0000256" key="5">
    <source>
        <dbReference type="ARBA" id="ARBA00023004"/>
    </source>
</evidence>
<keyword evidence="1 9" id="KW-0540">Nuclease</keyword>
<dbReference type="Pfam" id="PF01930">
    <property type="entry name" value="Cas_Cas4"/>
    <property type="match status" value="1"/>
</dbReference>
<gene>
    <name evidence="11" type="primary">cas4</name>
    <name evidence="11" type="ORF">JCM16774_0977</name>
</gene>
<evidence type="ECO:0000259" key="10">
    <source>
        <dbReference type="Pfam" id="PF01930"/>
    </source>
</evidence>
<evidence type="ECO:0000256" key="1">
    <source>
        <dbReference type="ARBA" id="ARBA00022722"/>
    </source>
</evidence>
<dbReference type="GO" id="GO:0051607">
    <property type="term" value="P:defense response to virus"/>
    <property type="evidence" value="ECO:0007669"/>
    <property type="project" value="UniProtKB-KW"/>
</dbReference>
<dbReference type="EMBL" id="AP019822">
    <property type="protein sequence ID" value="BBM36045.1"/>
    <property type="molecule type" value="Genomic_DNA"/>
</dbReference>
<dbReference type="AlphaFoldDB" id="A0A510JCU7"/>
<reference evidence="11 12" key="1">
    <citation type="submission" date="2019-07" db="EMBL/GenBank/DDBJ databases">
        <title>Complete Genome Sequence of Leptotrichia goodfellowii Strain JCM 16774.</title>
        <authorList>
            <person name="Watanabe S."/>
            <person name="Cui L."/>
        </authorList>
    </citation>
    <scope>NUCLEOTIDE SEQUENCE [LARGE SCALE GENOMIC DNA]</scope>
    <source>
        <strain evidence="11 12">JCM16774</strain>
    </source>
</reference>
<keyword evidence="7 9" id="KW-0051">Antiviral defense</keyword>
<feature type="domain" description="DUF83" evidence="10">
    <location>
        <begin position="17"/>
        <end position="174"/>
    </location>
</feature>
<dbReference type="RefSeq" id="WP_232049484.1">
    <property type="nucleotide sequence ID" value="NZ_AP019822.1"/>
</dbReference>
<evidence type="ECO:0000256" key="7">
    <source>
        <dbReference type="ARBA" id="ARBA00023118"/>
    </source>
</evidence>
<evidence type="ECO:0000256" key="4">
    <source>
        <dbReference type="ARBA" id="ARBA00022839"/>
    </source>
</evidence>
<comment type="cofactor">
    <cofactor evidence="9">
        <name>Mg(2+)</name>
        <dbReference type="ChEBI" id="CHEBI:18420"/>
    </cofactor>
    <cofactor evidence="9">
        <name>Mn(2+)</name>
        <dbReference type="ChEBI" id="CHEBI:29035"/>
    </cofactor>
    <text evidence="9">Mg(2+) or Mn(2+) required for ssDNA cleavage activity.</text>
</comment>
<evidence type="ECO:0000256" key="2">
    <source>
        <dbReference type="ARBA" id="ARBA00022723"/>
    </source>
</evidence>
<dbReference type="Proteomes" id="UP000321606">
    <property type="component" value="Chromosome"/>
</dbReference>
<dbReference type="GO" id="GO:0046872">
    <property type="term" value="F:metal ion binding"/>
    <property type="evidence" value="ECO:0007669"/>
    <property type="project" value="UniProtKB-KW"/>
</dbReference>
<accession>A0A510JCU7</accession>
<comment type="cofactor">
    <cofactor evidence="9">
        <name>iron-sulfur cluster</name>
        <dbReference type="ChEBI" id="CHEBI:30408"/>
    </cofactor>
</comment>
<keyword evidence="4 9" id="KW-0269">Exonuclease</keyword>
<keyword evidence="6 9" id="KW-0411">Iron-sulfur</keyword>
<dbReference type="InterPro" id="IPR013343">
    <property type="entry name" value="CRISPR-assoc_prot_Cas4"/>
</dbReference>
<evidence type="ECO:0000256" key="3">
    <source>
        <dbReference type="ARBA" id="ARBA00022801"/>
    </source>
</evidence>
<name>A0A510JCU7_9FUSO</name>
<dbReference type="GO" id="GO:0004527">
    <property type="term" value="F:exonuclease activity"/>
    <property type="evidence" value="ECO:0007669"/>
    <property type="project" value="UniProtKB-KW"/>
</dbReference>
<evidence type="ECO:0000313" key="11">
    <source>
        <dbReference type="EMBL" id="BBM36045.1"/>
    </source>
</evidence>
<comment type="similarity">
    <text evidence="9">Belongs to the CRISPR-associated exonuclease Cas4 family.</text>
</comment>
<dbReference type="PANTHER" id="PTHR37168">
    <property type="entry name" value="CRISPR-ASSOCIATED EXONUCLEASE CAS4"/>
    <property type="match status" value="1"/>
</dbReference>
<protein>
    <recommendedName>
        <fullName evidence="9">CRISPR-associated exonuclease Cas4</fullName>
        <ecNumber evidence="9">3.1.12.1</ecNumber>
    </recommendedName>
</protein>
<keyword evidence="2 9" id="KW-0479">Metal-binding</keyword>
<evidence type="ECO:0000313" key="12">
    <source>
        <dbReference type="Proteomes" id="UP000321606"/>
    </source>
</evidence>
<evidence type="ECO:0000256" key="9">
    <source>
        <dbReference type="RuleBase" id="RU365022"/>
    </source>
</evidence>
<dbReference type="PANTHER" id="PTHR37168:SF1">
    <property type="entry name" value="CRISPR-ASSOCIATED EXONUCLEASE CAS4"/>
    <property type="match status" value="1"/>
</dbReference>
<organism evidence="11 12">
    <name type="scientific">Pseudoleptotrichia goodfellowii</name>
    <dbReference type="NCBI Taxonomy" id="157692"/>
    <lineage>
        <taxon>Bacteria</taxon>
        <taxon>Fusobacteriati</taxon>
        <taxon>Fusobacteriota</taxon>
        <taxon>Fusobacteriia</taxon>
        <taxon>Fusobacteriales</taxon>
        <taxon>Leptotrichiaceae</taxon>
        <taxon>Pseudoleptotrichia</taxon>
    </lineage>
</organism>
<keyword evidence="5 9" id="KW-0408">Iron</keyword>
<keyword evidence="8 9" id="KW-0464">Manganese</keyword>
<dbReference type="Gene3D" id="3.90.320.10">
    <property type="match status" value="1"/>
</dbReference>
<dbReference type="InterPro" id="IPR011604">
    <property type="entry name" value="PDDEXK-like_dom_sf"/>
</dbReference>
<dbReference type="EC" id="3.1.12.1" evidence="9"/>
<dbReference type="STRING" id="714315.GCA_000516535_00968"/>
<evidence type="ECO:0000256" key="8">
    <source>
        <dbReference type="ARBA" id="ARBA00023211"/>
    </source>
</evidence>
<proteinExistence type="inferred from homology"/>
<dbReference type="InterPro" id="IPR022765">
    <property type="entry name" value="Dna2/Cas4_DUF83"/>
</dbReference>
<comment type="function">
    <text evidence="9">CRISPR (clustered regularly interspaced short palindromic repeat) is an adaptive immune system that provides protection against mobile genetic elements (viruses, transposable elements and conjugative plasmids). CRISPR clusters contain sequences complementary to antecedent mobile elements and target invading nucleic acids. CRISPR clusters are transcribed and processed into CRISPR RNA (crRNA).</text>
</comment>
<keyword evidence="3 9" id="KW-0378">Hydrolase</keyword>
<sequence>MFLNTLDKGEFIMRISGLMINYYFICKRKLWCLAKNINLEETNENVKMGKLIDESRYALETKQIMIEGTVNIDFIRNWKVVHEVKKSKAIEEAAIWQVKYYIYFLKKRGIDIEKGIIDYPEIRERKEVILSEEDEVYLEKVLKDIEQICQSEISPRVINDKVCKKCAYYEYCYI</sequence>